<comment type="caution">
    <text evidence="1">The sequence shown here is derived from an EMBL/GenBank/DDBJ whole genome shotgun (WGS) entry which is preliminary data.</text>
</comment>
<accession>A0A6V7WIF4</accession>
<dbReference type="Proteomes" id="UP000580250">
    <property type="component" value="Unassembled WGS sequence"/>
</dbReference>
<evidence type="ECO:0000313" key="2">
    <source>
        <dbReference type="Proteomes" id="UP000580250"/>
    </source>
</evidence>
<reference evidence="1 2" key="1">
    <citation type="submission" date="2020-08" db="EMBL/GenBank/DDBJ databases">
        <authorList>
            <person name="Koutsovoulos G."/>
            <person name="Danchin GJ E."/>
        </authorList>
    </citation>
    <scope>NUCLEOTIDE SEQUENCE [LARGE SCALE GENOMIC DNA]</scope>
</reference>
<gene>
    <name evidence="1" type="ORF">MENT_LOCUS39305</name>
</gene>
<dbReference type="AlphaFoldDB" id="A0A6V7WIF4"/>
<protein>
    <submittedName>
        <fullName evidence="1">Uncharacterized protein</fullName>
    </submittedName>
</protein>
<name>A0A6V7WIF4_MELEN</name>
<sequence>MNPYLSDEIPPNPQIFLLIAHPEIHFLQLYIHIHRYRSSRFSCADSFLRTQKKCIPNHDVPYSNILSKHSLNILRIILIFVFNLSHGIN</sequence>
<organism evidence="1 2">
    <name type="scientific">Meloidogyne enterolobii</name>
    <name type="common">Root-knot nematode worm</name>
    <name type="synonym">Meloidogyne mayaguensis</name>
    <dbReference type="NCBI Taxonomy" id="390850"/>
    <lineage>
        <taxon>Eukaryota</taxon>
        <taxon>Metazoa</taxon>
        <taxon>Ecdysozoa</taxon>
        <taxon>Nematoda</taxon>
        <taxon>Chromadorea</taxon>
        <taxon>Rhabditida</taxon>
        <taxon>Tylenchina</taxon>
        <taxon>Tylenchomorpha</taxon>
        <taxon>Tylenchoidea</taxon>
        <taxon>Meloidogynidae</taxon>
        <taxon>Meloidogyninae</taxon>
        <taxon>Meloidogyne</taxon>
    </lineage>
</organism>
<dbReference type="EMBL" id="CAJEWN010000605">
    <property type="protein sequence ID" value="CAD2186778.1"/>
    <property type="molecule type" value="Genomic_DNA"/>
</dbReference>
<evidence type="ECO:0000313" key="1">
    <source>
        <dbReference type="EMBL" id="CAD2186778.1"/>
    </source>
</evidence>
<proteinExistence type="predicted"/>